<evidence type="ECO:0000259" key="9">
    <source>
        <dbReference type="PROSITE" id="PS50800"/>
    </source>
</evidence>
<dbReference type="AlphaFoldDB" id="A0A8J6HA31"/>
<feature type="region of interest" description="Disordered" evidence="7">
    <location>
        <begin position="48"/>
        <end position="73"/>
    </location>
</feature>
<feature type="domain" description="C2H2-type" evidence="8">
    <location>
        <begin position="504"/>
        <end position="532"/>
    </location>
</feature>
<feature type="compositionally biased region" description="Acidic residues" evidence="7">
    <location>
        <begin position="57"/>
        <end position="73"/>
    </location>
</feature>
<reference evidence="10" key="2">
    <citation type="submission" date="2021-08" db="EMBL/GenBank/DDBJ databases">
        <authorList>
            <person name="Eriksson T."/>
        </authorList>
    </citation>
    <scope>NUCLEOTIDE SEQUENCE</scope>
    <source>
        <strain evidence="10">Stoneville</strain>
        <tissue evidence="10">Whole head</tissue>
    </source>
</reference>
<dbReference type="GO" id="GO:0005634">
    <property type="term" value="C:nucleus"/>
    <property type="evidence" value="ECO:0007669"/>
    <property type="project" value="TreeGrafter"/>
</dbReference>
<dbReference type="Gene3D" id="1.10.720.30">
    <property type="entry name" value="SAP domain"/>
    <property type="match status" value="1"/>
</dbReference>
<dbReference type="InterPro" id="IPR036236">
    <property type="entry name" value="Znf_C2H2_sf"/>
</dbReference>
<evidence type="ECO:0000313" key="11">
    <source>
        <dbReference type="Proteomes" id="UP000719412"/>
    </source>
</evidence>
<dbReference type="SMART" id="SM00355">
    <property type="entry name" value="ZnF_C2H2"/>
    <property type="match status" value="6"/>
</dbReference>
<accession>A0A8J6HA31</accession>
<proteinExistence type="inferred from homology"/>
<dbReference type="InterPro" id="IPR003034">
    <property type="entry name" value="SAP_dom"/>
</dbReference>
<evidence type="ECO:0000259" key="8">
    <source>
        <dbReference type="PROSITE" id="PS50157"/>
    </source>
</evidence>
<keyword evidence="4" id="KW-0862">Zinc</keyword>
<dbReference type="PANTHER" id="PTHR46551:SF1">
    <property type="entry name" value="SAP DOMAIN-CONTAINING RIBONUCLEOPROTEIN"/>
    <property type="match status" value="1"/>
</dbReference>
<dbReference type="Pfam" id="PF02037">
    <property type="entry name" value="SAP"/>
    <property type="match status" value="1"/>
</dbReference>
<organism evidence="10 11">
    <name type="scientific">Tenebrio molitor</name>
    <name type="common">Yellow mealworm beetle</name>
    <dbReference type="NCBI Taxonomy" id="7067"/>
    <lineage>
        <taxon>Eukaryota</taxon>
        <taxon>Metazoa</taxon>
        <taxon>Ecdysozoa</taxon>
        <taxon>Arthropoda</taxon>
        <taxon>Hexapoda</taxon>
        <taxon>Insecta</taxon>
        <taxon>Pterygota</taxon>
        <taxon>Neoptera</taxon>
        <taxon>Endopterygota</taxon>
        <taxon>Coleoptera</taxon>
        <taxon>Polyphaga</taxon>
        <taxon>Cucujiformia</taxon>
        <taxon>Tenebrionidae</taxon>
        <taxon>Tenebrio</taxon>
    </lineage>
</organism>
<evidence type="ECO:0000256" key="7">
    <source>
        <dbReference type="SAM" id="MobiDB-lite"/>
    </source>
</evidence>
<keyword evidence="2" id="KW-0479">Metal-binding</keyword>
<dbReference type="GO" id="GO:0016973">
    <property type="term" value="P:poly(A)+ mRNA export from nucleus"/>
    <property type="evidence" value="ECO:0007669"/>
    <property type="project" value="TreeGrafter"/>
</dbReference>
<evidence type="ECO:0000256" key="6">
    <source>
        <dbReference type="PROSITE-ProRule" id="PRU00042"/>
    </source>
</evidence>
<sequence length="603" mass="68994">MADGAVLSSGVDISKLKVPDLKRELKSRGLNATGNKNELVERLQAALKSNERASNESVDDLDEDLLNEDDDDVHLETTESVISDIDTALNDTLPAKGEKRKNDEDETKEDKDKVPPSTKKVVLNRNTPLIMDKRISTESKDSSEKSNGSTEEKKVIKLSGLSAKERLEMRAKKFDVTLSNEAKKVARAERFGDSGNSSSAIQTKVKTSVEVLKQRAERFGGTCLKTNLPRTSCIKIFNKTEPNQMSLKDMLETFMPEMDLDIFDGEMVLCLQCSELLKNAYIFKNTCLKTEEKIYDYLHHYNIKLGKKICLSSVLSHTISDLNFASMTNGEDPPESKVVNLPHILLDNSMQGNSDSNPSSSDLFSRDINDFEEMQSENEEKAEVAAAQRTRKCRRATASKKKKDRDYYNSLKRSYTCDLCEYKAYRVDLLTTHKLKHDKNMVRVKEYKCELCMYSTPRKRALDRHLFTHKRQSQHLCEVCNKPFAEKYQLKLHEMTHTGQELPHKCQECGKGYLTKSYLKQHMETRHLAKDKQVCLECNEEKCEHLFTRYYKCKMCDSSFSDKRGLDAHKFTHTGGELPFKCLHCSFSTAWKGNLKKHLHNKH</sequence>
<keyword evidence="3 6" id="KW-0863">Zinc-finger</keyword>
<evidence type="ECO:0000313" key="10">
    <source>
        <dbReference type="EMBL" id="KAH0814915.1"/>
    </source>
</evidence>
<gene>
    <name evidence="10" type="ORF">GEV33_007878</name>
</gene>
<dbReference type="Pfam" id="PF00096">
    <property type="entry name" value="zf-C2H2"/>
    <property type="match status" value="3"/>
</dbReference>
<protein>
    <submittedName>
        <fullName evidence="10">Uncharacterized protein</fullName>
    </submittedName>
</protein>
<reference evidence="10" key="1">
    <citation type="journal article" date="2020" name="J Insects Food Feed">
        <title>The yellow mealworm (Tenebrio molitor) genome: a resource for the emerging insects as food and feed industry.</title>
        <authorList>
            <person name="Eriksson T."/>
            <person name="Andere A."/>
            <person name="Kelstrup H."/>
            <person name="Emery V."/>
            <person name="Picard C."/>
        </authorList>
    </citation>
    <scope>NUCLEOTIDE SEQUENCE</scope>
    <source>
        <strain evidence="10">Stoneville</strain>
        <tissue evidence="10">Whole head</tissue>
    </source>
</reference>
<dbReference type="Proteomes" id="UP000719412">
    <property type="component" value="Unassembled WGS sequence"/>
</dbReference>
<feature type="compositionally biased region" description="Basic and acidic residues" evidence="7">
    <location>
        <begin position="131"/>
        <end position="153"/>
    </location>
</feature>
<dbReference type="InterPro" id="IPR036361">
    <property type="entry name" value="SAP_dom_sf"/>
</dbReference>
<dbReference type="PROSITE" id="PS50157">
    <property type="entry name" value="ZINC_FINGER_C2H2_2"/>
    <property type="match status" value="4"/>
</dbReference>
<evidence type="ECO:0000256" key="2">
    <source>
        <dbReference type="ARBA" id="ARBA00022723"/>
    </source>
</evidence>
<evidence type="ECO:0000256" key="5">
    <source>
        <dbReference type="ARBA" id="ARBA00046328"/>
    </source>
</evidence>
<dbReference type="GO" id="GO:0008270">
    <property type="term" value="F:zinc ion binding"/>
    <property type="evidence" value="ECO:0007669"/>
    <property type="project" value="UniProtKB-KW"/>
</dbReference>
<comment type="caution">
    <text evidence="10">The sequence shown here is derived from an EMBL/GenBank/DDBJ whole genome shotgun (WGS) entry which is preliminary data.</text>
</comment>
<feature type="compositionally biased region" description="Basic and acidic residues" evidence="7">
    <location>
        <begin position="96"/>
        <end position="114"/>
    </location>
</feature>
<feature type="domain" description="C2H2-type" evidence="8">
    <location>
        <begin position="551"/>
        <end position="578"/>
    </location>
</feature>
<feature type="domain" description="C2H2-type" evidence="8">
    <location>
        <begin position="475"/>
        <end position="502"/>
    </location>
</feature>
<dbReference type="FunFam" id="3.30.160.60:FF:000448">
    <property type="entry name" value="RE1-silencing transcription factor A"/>
    <property type="match status" value="1"/>
</dbReference>
<dbReference type="PANTHER" id="PTHR46551">
    <property type="entry name" value="SAP DOMAIN-CONTAINING RIBONUCLEOPROTEIN"/>
    <property type="match status" value="1"/>
</dbReference>
<dbReference type="InterPro" id="IPR052240">
    <property type="entry name" value="SAP_domain_ribonucleoprotein"/>
</dbReference>
<evidence type="ECO:0000256" key="1">
    <source>
        <dbReference type="ARBA" id="ARBA00022553"/>
    </source>
</evidence>
<feature type="region of interest" description="Disordered" evidence="7">
    <location>
        <begin position="85"/>
        <end position="153"/>
    </location>
</feature>
<dbReference type="Gene3D" id="3.30.160.60">
    <property type="entry name" value="Classic Zinc Finger"/>
    <property type="match status" value="5"/>
</dbReference>
<dbReference type="Pfam" id="PF13909">
    <property type="entry name" value="zf-H2C2_5"/>
    <property type="match status" value="1"/>
</dbReference>
<feature type="domain" description="SAP" evidence="9">
    <location>
        <begin position="13"/>
        <end position="47"/>
    </location>
</feature>
<keyword evidence="1" id="KW-0597">Phosphoprotein</keyword>
<dbReference type="FunFam" id="3.30.160.60:FF:000446">
    <property type="entry name" value="Zinc finger protein"/>
    <property type="match status" value="1"/>
</dbReference>
<dbReference type="PROSITE" id="PS50800">
    <property type="entry name" value="SAP"/>
    <property type="match status" value="1"/>
</dbReference>
<dbReference type="EMBL" id="JABDTM020023789">
    <property type="protein sequence ID" value="KAH0814915.1"/>
    <property type="molecule type" value="Genomic_DNA"/>
</dbReference>
<dbReference type="PROSITE" id="PS00028">
    <property type="entry name" value="ZINC_FINGER_C2H2_1"/>
    <property type="match status" value="3"/>
</dbReference>
<dbReference type="SUPFAM" id="SSF57667">
    <property type="entry name" value="beta-beta-alpha zinc fingers"/>
    <property type="match status" value="3"/>
</dbReference>
<evidence type="ECO:0000256" key="3">
    <source>
        <dbReference type="ARBA" id="ARBA00022771"/>
    </source>
</evidence>
<dbReference type="SUPFAM" id="SSF68906">
    <property type="entry name" value="SAP domain"/>
    <property type="match status" value="1"/>
</dbReference>
<comment type="similarity">
    <text evidence="5">Belongs to the SAP domain-containing ribonucleoprotein family.</text>
</comment>
<feature type="domain" description="C2H2-type" evidence="8">
    <location>
        <begin position="447"/>
        <end position="474"/>
    </location>
</feature>
<dbReference type="SMART" id="SM00513">
    <property type="entry name" value="SAP"/>
    <property type="match status" value="1"/>
</dbReference>
<evidence type="ECO:0000256" key="4">
    <source>
        <dbReference type="ARBA" id="ARBA00022833"/>
    </source>
</evidence>
<dbReference type="InterPro" id="IPR013087">
    <property type="entry name" value="Znf_C2H2_type"/>
</dbReference>
<name>A0A8J6HA31_TENMO</name>
<keyword evidence="11" id="KW-1185">Reference proteome</keyword>